<comment type="cofactor">
    <cofactor evidence="1">
        <name>[4Fe-4S] cluster</name>
        <dbReference type="ChEBI" id="CHEBI:49883"/>
    </cofactor>
</comment>
<feature type="domain" description="Radical SAM core" evidence="12">
    <location>
        <begin position="1"/>
        <end position="268"/>
    </location>
</feature>
<dbReference type="SUPFAM" id="SSF102114">
    <property type="entry name" value="Radical SAM enzymes"/>
    <property type="match status" value="1"/>
</dbReference>
<evidence type="ECO:0000256" key="4">
    <source>
        <dbReference type="ARBA" id="ARBA00022490"/>
    </source>
</evidence>
<keyword evidence="8" id="KW-0949">S-adenosyl-L-methionine</keyword>
<evidence type="ECO:0000256" key="7">
    <source>
        <dbReference type="ARBA" id="ARBA00022679"/>
    </source>
</evidence>
<accession>A0A0T8NL56</accession>
<dbReference type="GO" id="GO:0030488">
    <property type="term" value="P:tRNA methylation"/>
    <property type="evidence" value="ECO:0007669"/>
    <property type="project" value="TreeGrafter"/>
</dbReference>
<dbReference type="GO" id="GO:0051539">
    <property type="term" value="F:4 iron, 4 sulfur cluster binding"/>
    <property type="evidence" value="ECO:0007669"/>
    <property type="project" value="UniProtKB-KW"/>
</dbReference>
<dbReference type="GO" id="GO:0070475">
    <property type="term" value="P:rRNA base methylation"/>
    <property type="evidence" value="ECO:0007669"/>
    <property type="project" value="TreeGrafter"/>
</dbReference>
<keyword evidence="11" id="KW-0411">Iron-sulfur</keyword>
<keyword evidence="6 13" id="KW-0489">Methyltransferase</keyword>
<keyword evidence="4" id="KW-0963">Cytoplasm</keyword>
<dbReference type="PROSITE" id="PS51918">
    <property type="entry name" value="RADICAL_SAM"/>
    <property type="match status" value="1"/>
</dbReference>
<keyword evidence="9" id="KW-0479">Metal-binding</keyword>
<evidence type="ECO:0000256" key="10">
    <source>
        <dbReference type="ARBA" id="ARBA00023004"/>
    </source>
</evidence>
<evidence type="ECO:0000256" key="8">
    <source>
        <dbReference type="ARBA" id="ARBA00022691"/>
    </source>
</evidence>
<reference evidence="13 14" key="1">
    <citation type="submission" date="2019-04" db="EMBL/GenBank/DDBJ databases">
        <authorList>
            <consortium name="Pathogen Informatics"/>
        </authorList>
    </citation>
    <scope>NUCLEOTIDE SEQUENCE [LARGE SCALE GENOMIC DNA]</scope>
    <source>
        <strain evidence="13 14">GPSC38</strain>
    </source>
</reference>
<dbReference type="AlphaFoldDB" id="A0A0T8NL56"/>
<keyword evidence="10" id="KW-0408">Iron</keyword>
<gene>
    <name evidence="13" type="primary">rlmN</name>
    <name evidence="13" type="ORF">SAMEA104154639_01125</name>
</gene>
<evidence type="ECO:0000256" key="11">
    <source>
        <dbReference type="ARBA" id="ARBA00023014"/>
    </source>
</evidence>
<dbReference type="Gene3D" id="3.20.20.70">
    <property type="entry name" value="Aldolase class I"/>
    <property type="match status" value="2"/>
</dbReference>
<keyword evidence="3" id="KW-0004">4Fe-4S</keyword>
<dbReference type="InterPro" id="IPR007197">
    <property type="entry name" value="rSAM"/>
</dbReference>
<dbReference type="GO" id="GO:0005737">
    <property type="term" value="C:cytoplasm"/>
    <property type="evidence" value="ECO:0007669"/>
    <property type="project" value="UniProtKB-SubCell"/>
</dbReference>
<dbReference type="SFLD" id="SFLDS00029">
    <property type="entry name" value="Radical_SAM"/>
    <property type="match status" value="1"/>
</dbReference>
<sequence length="300" mass="34437">MKPSIHSLTHQTMQEWVLEQGEKKFRADQIWEWLYRKRVQSFEEMTNLSKDLIAKLNDQFVVNPLKQRIVQESADGTVKYLFELPDGMLIETVLMRQHYGLSVCVTTQVGCNIGCTFCASGLIKKQRDLNNGEIVAQIMLVQKYFADEGVQVNLAVSLHAPNNELRSSIMKINRAFPIEKLFAAIEYYIETTNRRVTFEYIMLNEVNDGVEQALELAELLKNIKKLSYVNLIPYNPVSEHDQYSRSPKERVLAFYDTLKKKGVNCVVRQEHGTDIDAACGQLRSNTMKRDRQKAVAAVNP</sequence>
<dbReference type="InterPro" id="IPR058240">
    <property type="entry name" value="rSAM_sf"/>
</dbReference>
<evidence type="ECO:0000256" key="9">
    <source>
        <dbReference type="ARBA" id="ARBA00022723"/>
    </source>
</evidence>
<evidence type="ECO:0000256" key="6">
    <source>
        <dbReference type="ARBA" id="ARBA00022603"/>
    </source>
</evidence>
<dbReference type="PANTHER" id="PTHR30544:SF5">
    <property type="entry name" value="RADICAL SAM CORE DOMAIN-CONTAINING PROTEIN"/>
    <property type="match status" value="1"/>
</dbReference>
<name>A0A0T8NL56_STREE</name>
<dbReference type="FunFam" id="1.10.150.530:FF:000002">
    <property type="entry name" value="Probable dual-specificity RNA methyltransferase RlmN"/>
    <property type="match status" value="1"/>
</dbReference>
<evidence type="ECO:0000256" key="5">
    <source>
        <dbReference type="ARBA" id="ARBA00022552"/>
    </source>
</evidence>
<keyword evidence="5" id="KW-0698">rRNA processing</keyword>
<dbReference type="PIRSF" id="PIRSF006004">
    <property type="entry name" value="CHP00048"/>
    <property type="match status" value="1"/>
</dbReference>
<evidence type="ECO:0000256" key="1">
    <source>
        <dbReference type="ARBA" id="ARBA00001966"/>
    </source>
</evidence>
<evidence type="ECO:0000256" key="3">
    <source>
        <dbReference type="ARBA" id="ARBA00022485"/>
    </source>
</evidence>
<evidence type="ECO:0000313" key="13">
    <source>
        <dbReference type="EMBL" id="VSJ52223.1"/>
    </source>
</evidence>
<dbReference type="RefSeq" id="WP_000804653.1">
    <property type="nucleotide sequence ID" value="NZ_AP026916.1"/>
</dbReference>
<dbReference type="PANTHER" id="PTHR30544">
    <property type="entry name" value="23S RRNA METHYLTRANSFERASE"/>
    <property type="match status" value="1"/>
</dbReference>
<evidence type="ECO:0000313" key="14">
    <source>
        <dbReference type="Proteomes" id="UP000314170"/>
    </source>
</evidence>
<dbReference type="InterPro" id="IPR040072">
    <property type="entry name" value="Methyltransferase_A"/>
</dbReference>
<dbReference type="Gene3D" id="1.10.150.530">
    <property type="match status" value="1"/>
</dbReference>
<comment type="subcellular location">
    <subcellularLocation>
        <location evidence="2">Cytoplasm</location>
    </subcellularLocation>
</comment>
<dbReference type="GO" id="GO:0046872">
    <property type="term" value="F:metal ion binding"/>
    <property type="evidence" value="ECO:0007669"/>
    <property type="project" value="UniProtKB-KW"/>
</dbReference>
<dbReference type="InterPro" id="IPR013785">
    <property type="entry name" value="Aldolase_TIM"/>
</dbReference>
<dbReference type="EC" id="2.1.1.192" evidence="13"/>
<proteinExistence type="predicted"/>
<evidence type="ECO:0000256" key="2">
    <source>
        <dbReference type="ARBA" id="ARBA00004496"/>
    </source>
</evidence>
<dbReference type="InterPro" id="IPR048641">
    <property type="entry name" value="RlmN_N"/>
</dbReference>
<keyword evidence="7 13" id="KW-0808">Transferase</keyword>
<evidence type="ECO:0000259" key="12">
    <source>
        <dbReference type="PROSITE" id="PS51918"/>
    </source>
</evidence>
<dbReference type="Proteomes" id="UP000314170">
    <property type="component" value="Unassembled WGS sequence"/>
</dbReference>
<protein>
    <submittedName>
        <fullName evidence="13">Radical SAM enzyme, Cfr family</fullName>
        <ecNumber evidence="13">2.1.1.192</ecNumber>
    </submittedName>
</protein>
<dbReference type="InterPro" id="IPR004383">
    <property type="entry name" value="rRNA_lsu_MTrfase_RlmN/Cfr"/>
</dbReference>
<dbReference type="EMBL" id="CABBZR010000005">
    <property type="protein sequence ID" value="VSJ52223.1"/>
    <property type="molecule type" value="Genomic_DNA"/>
</dbReference>
<dbReference type="Pfam" id="PF21016">
    <property type="entry name" value="RlmN_N"/>
    <property type="match status" value="1"/>
</dbReference>
<dbReference type="GO" id="GO:0008173">
    <property type="term" value="F:RNA methyltransferase activity"/>
    <property type="evidence" value="ECO:0007669"/>
    <property type="project" value="InterPro"/>
</dbReference>
<organism evidence="13 14">
    <name type="scientific">Streptococcus pneumoniae</name>
    <dbReference type="NCBI Taxonomy" id="1313"/>
    <lineage>
        <taxon>Bacteria</taxon>
        <taxon>Bacillati</taxon>
        <taxon>Bacillota</taxon>
        <taxon>Bacilli</taxon>
        <taxon>Lactobacillales</taxon>
        <taxon>Streptococcaceae</taxon>
        <taxon>Streptococcus</taxon>
    </lineage>
</organism>